<name>A0A0H2RQN5_9AGAM</name>
<dbReference type="InterPro" id="IPR018376">
    <property type="entry name" value="Enoyl-CoA_hyd/isom_CS"/>
</dbReference>
<dbReference type="SUPFAM" id="SSF52096">
    <property type="entry name" value="ClpP/crotonase"/>
    <property type="match status" value="1"/>
</dbReference>
<dbReference type="InterPro" id="IPR001753">
    <property type="entry name" value="Enoyl-CoA_hydra/iso"/>
</dbReference>
<dbReference type="OrthoDB" id="2139957at2759"/>
<dbReference type="PANTHER" id="PTHR11941:SF158">
    <property type="entry name" value="ENOYL-COA HYDRATASE (AFU_ORTHOLOGUE AFUA_2G10650)"/>
    <property type="match status" value="1"/>
</dbReference>
<dbReference type="PROSITE" id="PS00166">
    <property type="entry name" value="ENOYL_COA_HYDRATASE"/>
    <property type="match status" value="1"/>
</dbReference>
<evidence type="ECO:0000313" key="5">
    <source>
        <dbReference type="Proteomes" id="UP000053477"/>
    </source>
</evidence>
<dbReference type="InParanoid" id="A0A0H2RQN5"/>
<evidence type="ECO:0000313" key="4">
    <source>
        <dbReference type="EMBL" id="KLO07121.1"/>
    </source>
</evidence>
<keyword evidence="5" id="KW-1185">Reference proteome</keyword>
<dbReference type="InterPro" id="IPR029045">
    <property type="entry name" value="ClpP/crotonase-like_dom_sf"/>
</dbReference>
<dbReference type="AlphaFoldDB" id="A0A0H2RQN5"/>
<proteinExistence type="inferred from homology"/>
<feature type="region of interest" description="Disordered" evidence="3">
    <location>
        <begin position="1"/>
        <end position="22"/>
    </location>
</feature>
<dbReference type="GO" id="GO:0003824">
    <property type="term" value="F:catalytic activity"/>
    <property type="evidence" value="ECO:0007669"/>
    <property type="project" value="InterPro"/>
</dbReference>
<dbReference type="Pfam" id="PF00378">
    <property type="entry name" value="ECH_1"/>
    <property type="match status" value="1"/>
</dbReference>
<gene>
    <name evidence="4" type="ORF">SCHPADRAFT_837066</name>
</gene>
<dbReference type="Gene3D" id="3.90.226.10">
    <property type="entry name" value="2-enoyl-CoA Hydratase, Chain A, domain 1"/>
    <property type="match status" value="1"/>
</dbReference>
<sequence>MPDSSSSPPPEGFTTAPPSHSAELKVSFPAPHVLLLTLNRPKSLNAMTPTLVRDLHALLNWMDEEPGVWVTIVTGAGRAFCAGADLKAWSVEQQSGTNNEQEGTAASIHGFGSLSRRATSCKPIIAAVNGGAYGGGVEILLNCDLVIASEDATLALPEVKRGVSAAQGGIPRLVQTAGRQLASELLLLGRSVPAHEACTRFGIVNKVVPKGQALAHALDWAREMVDNSPDAVQSTKRAILISLQHGNVEQATVANAWSAEARRLYKGENIKEGLKAFAEKRKPDWTNPAKL</sequence>
<evidence type="ECO:0000256" key="1">
    <source>
        <dbReference type="ARBA" id="ARBA00005254"/>
    </source>
</evidence>
<comment type="similarity">
    <text evidence="1 2">Belongs to the enoyl-CoA hydratase/isomerase family.</text>
</comment>
<dbReference type="GO" id="GO:0005739">
    <property type="term" value="C:mitochondrion"/>
    <property type="evidence" value="ECO:0007669"/>
    <property type="project" value="TreeGrafter"/>
</dbReference>
<organism evidence="4 5">
    <name type="scientific">Schizopora paradoxa</name>
    <dbReference type="NCBI Taxonomy" id="27342"/>
    <lineage>
        <taxon>Eukaryota</taxon>
        <taxon>Fungi</taxon>
        <taxon>Dikarya</taxon>
        <taxon>Basidiomycota</taxon>
        <taxon>Agaricomycotina</taxon>
        <taxon>Agaricomycetes</taxon>
        <taxon>Hymenochaetales</taxon>
        <taxon>Schizoporaceae</taxon>
        <taxon>Schizopora</taxon>
    </lineage>
</organism>
<dbReference type="EMBL" id="KQ086159">
    <property type="protein sequence ID" value="KLO07121.1"/>
    <property type="molecule type" value="Genomic_DNA"/>
</dbReference>
<dbReference type="CDD" id="cd06558">
    <property type="entry name" value="crotonase-like"/>
    <property type="match status" value="1"/>
</dbReference>
<dbReference type="STRING" id="27342.A0A0H2RQN5"/>
<dbReference type="PANTHER" id="PTHR11941">
    <property type="entry name" value="ENOYL-COA HYDRATASE-RELATED"/>
    <property type="match status" value="1"/>
</dbReference>
<evidence type="ECO:0000256" key="2">
    <source>
        <dbReference type="RuleBase" id="RU003707"/>
    </source>
</evidence>
<protein>
    <submittedName>
        <fullName evidence="4">Enoyl-CoA hydratase/carnithine racemase</fullName>
    </submittedName>
</protein>
<dbReference type="GO" id="GO:0006635">
    <property type="term" value="P:fatty acid beta-oxidation"/>
    <property type="evidence" value="ECO:0007669"/>
    <property type="project" value="TreeGrafter"/>
</dbReference>
<reference evidence="4 5" key="1">
    <citation type="submission" date="2015-04" db="EMBL/GenBank/DDBJ databases">
        <title>Complete genome sequence of Schizopora paradoxa KUC8140, a cosmopolitan wood degrader in East Asia.</title>
        <authorList>
            <consortium name="DOE Joint Genome Institute"/>
            <person name="Min B."/>
            <person name="Park H."/>
            <person name="Jang Y."/>
            <person name="Kim J.-J."/>
            <person name="Kim K.H."/>
            <person name="Pangilinan J."/>
            <person name="Lipzen A."/>
            <person name="Riley R."/>
            <person name="Grigoriev I.V."/>
            <person name="Spatafora J.W."/>
            <person name="Choi I.-G."/>
        </authorList>
    </citation>
    <scope>NUCLEOTIDE SEQUENCE [LARGE SCALE GENOMIC DNA]</scope>
    <source>
        <strain evidence="4 5">KUC8140</strain>
    </source>
</reference>
<evidence type="ECO:0000256" key="3">
    <source>
        <dbReference type="SAM" id="MobiDB-lite"/>
    </source>
</evidence>
<accession>A0A0H2RQN5</accession>
<dbReference type="Proteomes" id="UP000053477">
    <property type="component" value="Unassembled WGS sequence"/>
</dbReference>